<dbReference type="EMBL" id="JBJQND010000018">
    <property type="protein sequence ID" value="KAL3837316.1"/>
    <property type="molecule type" value="Genomic_DNA"/>
</dbReference>
<dbReference type="Proteomes" id="UP001634394">
    <property type="component" value="Unassembled WGS sequence"/>
</dbReference>
<evidence type="ECO:0000256" key="1">
    <source>
        <dbReference type="SAM" id="Phobius"/>
    </source>
</evidence>
<sequence length="73" mass="8693">MCLDNIPDYDGLCGFLSPDNLDNIRIIMVYVDFSFWTIFHTKMVSVDSFIWTIYNILMVYFGRLYLDDISDYN</sequence>
<name>A0ABD3TL32_SINWO</name>
<keyword evidence="3" id="KW-1185">Reference proteome</keyword>
<dbReference type="AlphaFoldDB" id="A0ABD3TL32"/>
<reference evidence="2 3" key="1">
    <citation type="submission" date="2024-11" db="EMBL/GenBank/DDBJ databases">
        <title>Chromosome-level genome assembly of the freshwater bivalve Anodonta woodiana.</title>
        <authorList>
            <person name="Chen X."/>
        </authorList>
    </citation>
    <scope>NUCLEOTIDE SEQUENCE [LARGE SCALE GENOMIC DNA]</scope>
    <source>
        <strain evidence="2">MN2024</strain>
        <tissue evidence="2">Gills</tissue>
    </source>
</reference>
<keyword evidence="1" id="KW-1133">Transmembrane helix</keyword>
<evidence type="ECO:0000313" key="3">
    <source>
        <dbReference type="Proteomes" id="UP001634394"/>
    </source>
</evidence>
<accession>A0ABD3TL32</accession>
<comment type="caution">
    <text evidence="2">The sequence shown here is derived from an EMBL/GenBank/DDBJ whole genome shotgun (WGS) entry which is preliminary data.</text>
</comment>
<feature type="transmembrane region" description="Helical" evidence="1">
    <location>
        <begin position="49"/>
        <end position="66"/>
    </location>
</feature>
<feature type="non-terminal residue" evidence="2">
    <location>
        <position position="73"/>
    </location>
</feature>
<evidence type="ECO:0000313" key="2">
    <source>
        <dbReference type="EMBL" id="KAL3837316.1"/>
    </source>
</evidence>
<organism evidence="2 3">
    <name type="scientific">Sinanodonta woodiana</name>
    <name type="common">Chinese pond mussel</name>
    <name type="synonym">Anodonta woodiana</name>
    <dbReference type="NCBI Taxonomy" id="1069815"/>
    <lineage>
        <taxon>Eukaryota</taxon>
        <taxon>Metazoa</taxon>
        <taxon>Spiralia</taxon>
        <taxon>Lophotrochozoa</taxon>
        <taxon>Mollusca</taxon>
        <taxon>Bivalvia</taxon>
        <taxon>Autobranchia</taxon>
        <taxon>Heteroconchia</taxon>
        <taxon>Palaeoheterodonta</taxon>
        <taxon>Unionida</taxon>
        <taxon>Unionoidea</taxon>
        <taxon>Unionidae</taxon>
        <taxon>Unioninae</taxon>
        <taxon>Sinanodonta</taxon>
    </lineage>
</organism>
<protein>
    <submittedName>
        <fullName evidence="2">Uncharacterized protein</fullName>
    </submittedName>
</protein>
<keyword evidence="1" id="KW-0472">Membrane</keyword>
<keyword evidence="1" id="KW-0812">Transmembrane</keyword>
<gene>
    <name evidence="2" type="ORF">ACJMK2_022682</name>
</gene>
<proteinExistence type="predicted"/>